<keyword evidence="1" id="KW-1133">Transmembrane helix</keyword>
<feature type="transmembrane region" description="Helical" evidence="1">
    <location>
        <begin position="75"/>
        <end position="96"/>
    </location>
</feature>
<evidence type="ECO:0000313" key="2">
    <source>
        <dbReference type="EMBL" id="SEG47093.1"/>
    </source>
</evidence>
<protein>
    <submittedName>
        <fullName evidence="2">Uncharacterized protein</fullName>
    </submittedName>
</protein>
<name>A0A1H6AEC7_9BACT</name>
<reference evidence="2 3" key="1">
    <citation type="submission" date="2016-10" db="EMBL/GenBank/DDBJ databases">
        <authorList>
            <person name="de Groot N.N."/>
        </authorList>
    </citation>
    <scope>NUCLEOTIDE SEQUENCE [LARGE SCALE GENOMIC DNA]</scope>
    <source>
        <strain evidence="2 3">DSM 22489</strain>
    </source>
</reference>
<evidence type="ECO:0000313" key="3">
    <source>
        <dbReference type="Proteomes" id="UP000236728"/>
    </source>
</evidence>
<sequence length="144" mass="15616">MTAKPIPTAILSATAAYFLLGSAALVLGGGGHGLVEPLLLMAAPIPVQWMGYYGLPLVVIYWGNTGYVAARGAKWMLPMLLVLHYVVGAIVVAVALRTELNDSYFPLGQVARDLAWPLAFWIIGYLAMQGILWFIWKAKKGRLS</sequence>
<dbReference type="RefSeq" id="WP_103933975.1">
    <property type="nucleotide sequence ID" value="NZ_FNVA01000005.1"/>
</dbReference>
<organism evidence="2 3">
    <name type="scientific">Bryocella elongata</name>
    <dbReference type="NCBI Taxonomy" id="863522"/>
    <lineage>
        <taxon>Bacteria</taxon>
        <taxon>Pseudomonadati</taxon>
        <taxon>Acidobacteriota</taxon>
        <taxon>Terriglobia</taxon>
        <taxon>Terriglobales</taxon>
        <taxon>Acidobacteriaceae</taxon>
        <taxon>Bryocella</taxon>
    </lineage>
</organism>
<dbReference type="AlphaFoldDB" id="A0A1H6AEC7"/>
<gene>
    <name evidence="2" type="ORF">SAMN05421819_3109</name>
</gene>
<dbReference type="Proteomes" id="UP000236728">
    <property type="component" value="Unassembled WGS sequence"/>
</dbReference>
<feature type="transmembrane region" description="Helical" evidence="1">
    <location>
        <begin position="116"/>
        <end position="136"/>
    </location>
</feature>
<keyword evidence="3" id="KW-1185">Reference proteome</keyword>
<feature type="transmembrane region" description="Helical" evidence="1">
    <location>
        <begin position="38"/>
        <end position="63"/>
    </location>
</feature>
<keyword evidence="1" id="KW-0812">Transmembrane</keyword>
<keyword evidence="1" id="KW-0472">Membrane</keyword>
<accession>A0A1H6AEC7</accession>
<proteinExistence type="predicted"/>
<dbReference type="EMBL" id="FNVA01000005">
    <property type="protein sequence ID" value="SEG47093.1"/>
    <property type="molecule type" value="Genomic_DNA"/>
</dbReference>
<evidence type="ECO:0000256" key="1">
    <source>
        <dbReference type="SAM" id="Phobius"/>
    </source>
</evidence>